<evidence type="ECO:0008006" key="3">
    <source>
        <dbReference type="Google" id="ProtNLM"/>
    </source>
</evidence>
<evidence type="ECO:0000256" key="1">
    <source>
        <dbReference type="SAM" id="MobiDB-lite"/>
    </source>
</evidence>
<dbReference type="SUPFAM" id="SSF46689">
    <property type="entry name" value="Homeodomain-like"/>
    <property type="match status" value="1"/>
</dbReference>
<dbReference type="AlphaFoldDB" id="A0A1X0RDF7"/>
<feature type="compositionally biased region" description="Low complexity" evidence="1">
    <location>
        <begin position="217"/>
        <end position="230"/>
    </location>
</feature>
<evidence type="ECO:0000313" key="2">
    <source>
        <dbReference type="EMBL" id="ORE09951.1"/>
    </source>
</evidence>
<dbReference type="OrthoDB" id="2211252at2759"/>
<accession>A0A1X0RDF7</accession>
<organism evidence="2">
    <name type="scientific">Rhizopus microsporus var. microsporus</name>
    <dbReference type="NCBI Taxonomy" id="86635"/>
    <lineage>
        <taxon>Eukaryota</taxon>
        <taxon>Fungi</taxon>
        <taxon>Fungi incertae sedis</taxon>
        <taxon>Mucoromycota</taxon>
        <taxon>Mucoromycotina</taxon>
        <taxon>Mucoromycetes</taxon>
        <taxon>Mucorales</taxon>
        <taxon>Mucorineae</taxon>
        <taxon>Rhizopodaceae</taxon>
        <taxon>Rhizopus</taxon>
    </lineage>
</organism>
<dbReference type="EMBL" id="KV921870">
    <property type="protein sequence ID" value="ORE09951.1"/>
    <property type="molecule type" value="Genomic_DNA"/>
</dbReference>
<gene>
    <name evidence="2" type="ORF">BCV72DRAFT_316834</name>
</gene>
<dbReference type="VEuPathDB" id="FungiDB:BCV72DRAFT_316834"/>
<reference evidence="2" key="1">
    <citation type="journal article" date="2016" name="Proc. Natl. Acad. Sci. U.S.A.">
        <title>Lipid metabolic changes in an early divergent fungus govern the establishment of a mutualistic symbiosis with endobacteria.</title>
        <authorList>
            <person name="Lastovetsky O.A."/>
            <person name="Gaspar M.L."/>
            <person name="Mondo S.J."/>
            <person name="LaButti K.M."/>
            <person name="Sandor L."/>
            <person name="Grigoriev I.V."/>
            <person name="Henry S.A."/>
            <person name="Pawlowska T.E."/>
        </authorList>
    </citation>
    <scope>NUCLEOTIDE SEQUENCE [LARGE SCALE GENOMIC DNA]</scope>
    <source>
        <strain evidence="2">ATCC 52814</strain>
    </source>
</reference>
<feature type="non-terminal residue" evidence="2">
    <location>
        <position position="1"/>
    </location>
</feature>
<proteinExistence type="predicted"/>
<feature type="region of interest" description="Disordered" evidence="1">
    <location>
        <begin position="217"/>
        <end position="237"/>
    </location>
</feature>
<dbReference type="Proteomes" id="UP000242414">
    <property type="component" value="Unassembled WGS sequence"/>
</dbReference>
<name>A0A1X0RDF7_RHIZD</name>
<protein>
    <recommendedName>
        <fullName evidence="3">Homeodomain-like DNA binding domain-containing transcription factor</fullName>
    </recommendedName>
</protein>
<dbReference type="InterPro" id="IPR009057">
    <property type="entry name" value="Homeodomain-like_sf"/>
</dbReference>
<sequence>SRLRFISFSQLHQKSQIMNVQFLFENGKGSVVDEYGRHELMDYIVDEEQFRLGTLSFHTQYLAQLPLESENVIETMQVEKEPVKPHSDVIMKETSVKRSYTRYSDQDKVRFFKLLFERCLSAAAAAKQLGIHVRTAQKWTKQHEKDPDSVFEKRRKTGRPRILHEEHKSVILECTDENPPIVLGEVMKRLKEIFRELKEPKSTLCDFYDMVKEKCTGSGHSSQNTSNNNNHFRRDFC</sequence>